<dbReference type="Gene3D" id="1.10.10.10">
    <property type="entry name" value="Winged helix-like DNA-binding domain superfamily/Winged helix DNA-binding domain"/>
    <property type="match status" value="1"/>
</dbReference>
<dbReference type="Pfam" id="PF00293">
    <property type="entry name" value="NUDIX"/>
    <property type="match status" value="1"/>
</dbReference>
<dbReference type="InterPro" id="IPR036388">
    <property type="entry name" value="WH-like_DNA-bd_sf"/>
</dbReference>
<dbReference type="EMBL" id="SJCY01000004">
    <property type="protein sequence ID" value="TDG36364.1"/>
    <property type="molecule type" value="Genomic_DNA"/>
</dbReference>
<dbReference type="InterPro" id="IPR000086">
    <property type="entry name" value="NUDIX_hydrolase_dom"/>
</dbReference>
<dbReference type="GO" id="GO:0016787">
    <property type="term" value="F:hydrolase activity"/>
    <property type="evidence" value="ECO:0007669"/>
    <property type="project" value="UniProtKB-KW"/>
</dbReference>
<dbReference type="Proteomes" id="UP000295668">
    <property type="component" value="Unassembled WGS sequence"/>
</dbReference>
<dbReference type="PANTHER" id="PTHR43736:SF4">
    <property type="entry name" value="SLR1690 PROTEIN"/>
    <property type="match status" value="1"/>
</dbReference>
<dbReference type="PROSITE" id="PS00893">
    <property type="entry name" value="NUDIX_BOX"/>
    <property type="match status" value="1"/>
</dbReference>
<keyword evidence="4" id="KW-1185">Reference proteome</keyword>
<dbReference type="OrthoDB" id="9786141at2"/>
<dbReference type="Pfam" id="PF21906">
    <property type="entry name" value="WHD_NrtR"/>
    <property type="match status" value="1"/>
</dbReference>
<evidence type="ECO:0000313" key="3">
    <source>
        <dbReference type="EMBL" id="TDG36364.1"/>
    </source>
</evidence>
<feature type="domain" description="Nudix hydrolase" evidence="2">
    <location>
        <begin position="6"/>
        <end position="140"/>
    </location>
</feature>
<reference evidence="3 4" key="1">
    <citation type="submission" date="2019-02" db="EMBL/GenBank/DDBJ databases">
        <title>Pedobacter sp. nov., a novel speices isolated from soil of pinguins habitat in Antarcitica.</title>
        <authorList>
            <person name="He R.-H."/>
        </authorList>
    </citation>
    <scope>NUCLEOTIDE SEQUENCE [LARGE SCALE GENOMIC DNA]</scope>
    <source>
        <strain evidence="3 4">E01020</strain>
    </source>
</reference>
<evidence type="ECO:0000313" key="4">
    <source>
        <dbReference type="Proteomes" id="UP000295668"/>
    </source>
</evidence>
<dbReference type="SUPFAM" id="SSF55811">
    <property type="entry name" value="Nudix"/>
    <property type="match status" value="1"/>
</dbReference>
<accession>A0A4R5ML06</accession>
<dbReference type="CDD" id="cd18873">
    <property type="entry name" value="NUDIX_NadM_like"/>
    <property type="match status" value="1"/>
</dbReference>
<proteinExistence type="predicted"/>
<sequence>MEIKQQIRLAVDAIVFGYEKNTLYVLAVQQKYGVFKDFWVLPGGFIKDDEPLITAVKRELLEEAGISVNYLEQLNTYGDDVHRDSRGRVVSVAYFALVNPQNFVLKADTDAKDAKWFPIDKLPKLGYDHKEMVDLAHQRLKGKLTYQPIGFDLLDDEFLFSDLENLYCSILEQDIDRRNFRKKILSFGIVKETEKLVKMRASGRPGKLFKFDKDKYDSLLGENFQFEIKFA</sequence>
<name>A0A4R5ML06_9SPHI</name>
<dbReference type="InterPro" id="IPR015797">
    <property type="entry name" value="NUDIX_hydrolase-like_dom_sf"/>
</dbReference>
<dbReference type="InterPro" id="IPR036390">
    <property type="entry name" value="WH_DNA-bd_sf"/>
</dbReference>
<dbReference type="InterPro" id="IPR020084">
    <property type="entry name" value="NUDIX_hydrolase_CS"/>
</dbReference>
<dbReference type="PANTHER" id="PTHR43736">
    <property type="entry name" value="ADP-RIBOSE PYROPHOSPHATASE"/>
    <property type="match status" value="1"/>
</dbReference>
<dbReference type="SUPFAM" id="SSF46785">
    <property type="entry name" value="Winged helix' DNA-binding domain"/>
    <property type="match status" value="1"/>
</dbReference>
<evidence type="ECO:0000256" key="1">
    <source>
        <dbReference type="ARBA" id="ARBA00022801"/>
    </source>
</evidence>
<dbReference type="RefSeq" id="WP_133262094.1">
    <property type="nucleotide sequence ID" value="NZ_SJCY01000004.1"/>
</dbReference>
<keyword evidence="1 3" id="KW-0378">Hydrolase</keyword>
<dbReference type="PROSITE" id="PS51462">
    <property type="entry name" value="NUDIX"/>
    <property type="match status" value="1"/>
</dbReference>
<dbReference type="InterPro" id="IPR054105">
    <property type="entry name" value="WHD_NrtR"/>
</dbReference>
<dbReference type="Gene3D" id="3.90.79.10">
    <property type="entry name" value="Nucleoside Triphosphate Pyrophosphohydrolase"/>
    <property type="match status" value="1"/>
</dbReference>
<organism evidence="3 4">
    <name type="scientific">Pedobacter changchengzhani</name>
    <dbReference type="NCBI Taxonomy" id="2529274"/>
    <lineage>
        <taxon>Bacteria</taxon>
        <taxon>Pseudomonadati</taxon>
        <taxon>Bacteroidota</taxon>
        <taxon>Sphingobacteriia</taxon>
        <taxon>Sphingobacteriales</taxon>
        <taxon>Sphingobacteriaceae</taxon>
        <taxon>Pedobacter</taxon>
    </lineage>
</organism>
<protein>
    <submittedName>
        <fullName evidence="3">NUDIX hydrolase</fullName>
    </submittedName>
</protein>
<gene>
    <name evidence="3" type="ORF">EZJ43_07530</name>
</gene>
<comment type="caution">
    <text evidence="3">The sequence shown here is derived from an EMBL/GenBank/DDBJ whole genome shotgun (WGS) entry which is preliminary data.</text>
</comment>
<dbReference type="AlphaFoldDB" id="A0A4R5ML06"/>
<evidence type="ECO:0000259" key="2">
    <source>
        <dbReference type="PROSITE" id="PS51462"/>
    </source>
</evidence>